<evidence type="ECO:0000256" key="22">
    <source>
        <dbReference type="ARBA" id="ARBA00048954"/>
    </source>
</evidence>
<evidence type="ECO:0000256" key="15">
    <source>
        <dbReference type="ARBA" id="ARBA00023242"/>
    </source>
</evidence>
<dbReference type="GO" id="GO:0051536">
    <property type="term" value="F:iron-sulfur cluster binding"/>
    <property type="evidence" value="ECO:0007669"/>
    <property type="project" value="UniProtKB-KW"/>
</dbReference>
<comment type="similarity">
    <text evidence="3">Belongs to the DEAD box helicase family. DEAH subfamily. DDX11/CHL1 sub-subfamily.</text>
</comment>
<dbReference type="GO" id="GO:0006139">
    <property type="term" value="P:nucleobase-containing compound metabolic process"/>
    <property type="evidence" value="ECO:0007669"/>
    <property type="project" value="InterPro"/>
</dbReference>
<dbReference type="InterPro" id="IPR006554">
    <property type="entry name" value="Helicase-like_DEXD_c2"/>
</dbReference>
<keyword evidence="12" id="KW-0411">Iron-sulfur</keyword>
<evidence type="ECO:0000256" key="4">
    <source>
        <dbReference type="ARBA" id="ARBA00016387"/>
    </source>
</evidence>
<dbReference type="Gene3D" id="3.40.50.300">
    <property type="entry name" value="P-loop containing nucleotide triphosphate hydrolases"/>
    <property type="match status" value="3"/>
</dbReference>
<dbReference type="OrthoDB" id="267079at2759"/>
<evidence type="ECO:0000256" key="7">
    <source>
        <dbReference type="ARBA" id="ARBA00022741"/>
    </source>
</evidence>
<dbReference type="NCBIfam" id="TIGR00604">
    <property type="entry name" value="rad3"/>
    <property type="match status" value="1"/>
</dbReference>
<dbReference type="SUPFAM" id="SSF52540">
    <property type="entry name" value="P-loop containing nucleoside triphosphate hydrolases"/>
    <property type="match status" value="2"/>
</dbReference>
<dbReference type="GO" id="GO:0006974">
    <property type="term" value="P:DNA damage response"/>
    <property type="evidence" value="ECO:0007669"/>
    <property type="project" value="UniProtKB-ARBA"/>
</dbReference>
<keyword evidence="16" id="KW-0131">Cell cycle</keyword>
<keyword evidence="15" id="KW-0539">Nucleus</keyword>
<dbReference type="PANTHER" id="PTHR11472">
    <property type="entry name" value="DNA REPAIR DEAD HELICASE RAD3/XP-D SUBFAMILY MEMBER"/>
    <property type="match status" value="1"/>
</dbReference>
<evidence type="ECO:0000313" key="25">
    <source>
        <dbReference type="Proteomes" id="UP000238350"/>
    </source>
</evidence>
<dbReference type="EMBL" id="NDIQ01000022">
    <property type="protein sequence ID" value="PRT55808.1"/>
    <property type="molecule type" value="Genomic_DNA"/>
</dbReference>
<keyword evidence="6" id="KW-0479">Metal-binding</keyword>
<dbReference type="PANTHER" id="PTHR11472:SF41">
    <property type="entry name" value="ATP-DEPENDENT DNA HELICASE DDX11-RELATED"/>
    <property type="match status" value="1"/>
</dbReference>
<dbReference type="InterPro" id="IPR010614">
    <property type="entry name" value="RAD3-like_helicase_DEAD"/>
</dbReference>
<evidence type="ECO:0000256" key="6">
    <source>
        <dbReference type="ARBA" id="ARBA00022723"/>
    </source>
</evidence>
<evidence type="ECO:0000256" key="16">
    <source>
        <dbReference type="ARBA" id="ARBA00023306"/>
    </source>
</evidence>
<evidence type="ECO:0000256" key="18">
    <source>
        <dbReference type="ARBA" id="ARBA00044969"/>
    </source>
</evidence>
<sequence length="788" mass="88142">MHVNAKSTGRNGGKYNHPYEPYDIQLSFMETLYRTLDSKKVGIFESPTGTGKTLSLICPTLTWVRDAEKRELDAKLGAIDSSKGPEWSITAAKELEIENHKLRGEILEKVVEKARQALARKTPKPTGRPEKRPHLAETPNYLLEDTLLDAETKALMEKMKQPDEDLEGLRTPFKIYFTSRTHSQLSQLIGAVKLLDVPASWSDKSQPVRLVTLGSRKQLCVNPKVRSLGSVQKMNDRCLDLQNSAKKCEYKKPAEHPKSKEFAEIVLADIMDIEELGNLGTQLEVCPYYRARDMVPFCEVIVLPYQLLVQASARQALNLDIADSIVIIDEAHNLIDVVSSLYSAKVTKHECDGALSGLKIYQKRVGSRLSVSNRTNLAQTIKVIQSLASFFEKATALPSAKPAPGTKISRSELFSGTADLVDLYSLQEFLVTSKLAFKVDSYIQQDTELSIKPEAMCLSRIIDFLAYSIDPLADGKLFYDRTESNQLCAHYLLLDPSNQFKDLVDQARCVVLSGGTMEPVNDYFTQLFPYVPREQIEVFSCGHVIPKSSFIAQALGRGPYNVEFEFTFAKRNDTSMIAELCQAIYKISESVPAGVVVFFPSYKYLDQVLGQFKKMPEYKKLERLKKLFTEDSRKSVDAILGEYSQKAPEGALLMAVVGGKMSEGINFSDDLARGVVMVGLPFPNAFSAELIAKRDHIQNGAMAAGKSKAEAAAEARAYYENLSMRAVNQSVGRAIRHIKDYSIVYLLDKRYQLPNIQRKLSGWVHDSLQTPSSFDESISISKKFFESK</sequence>
<dbReference type="GeneID" id="36517176"/>
<dbReference type="InterPro" id="IPR013020">
    <property type="entry name" value="Rad3/Chl1-like"/>
</dbReference>
<dbReference type="CDD" id="cd18788">
    <property type="entry name" value="SF2_C_XPD"/>
    <property type="match status" value="1"/>
</dbReference>
<dbReference type="Pfam" id="PF06733">
    <property type="entry name" value="DEAD_2"/>
    <property type="match status" value="1"/>
</dbReference>
<dbReference type="GO" id="GO:0003677">
    <property type="term" value="F:DNA binding"/>
    <property type="evidence" value="ECO:0007669"/>
    <property type="project" value="UniProtKB-KW"/>
</dbReference>
<comment type="subcellular location">
    <subcellularLocation>
        <location evidence="2">Nucleus</location>
    </subcellularLocation>
</comment>
<dbReference type="PROSITE" id="PS00690">
    <property type="entry name" value="DEAH_ATP_HELICASE"/>
    <property type="match status" value="1"/>
</dbReference>
<dbReference type="InterPro" id="IPR002464">
    <property type="entry name" value="DNA/RNA_helicase_DEAH_CS"/>
</dbReference>
<evidence type="ECO:0000256" key="17">
    <source>
        <dbReference type="ARBA" id="ARBA00029709"/>
    </source>
</evidence>
<evidence type="ECO:0000256" key="21">
    <source>
        <dbReference type="ARBA" id="ARBA00045702"/>
    </source>
</evidence>
<dbReference type="Pfam" id="PF13307">
    <property type="entry name" value="Helicase_C_2"/>
    <property type="match status" value="1"/>
</dbReference>
<evidence type="ECO:0000256" key="8">
    <source>
        <dbReference type="ARBA" id="ARBA00022801"/>
    </source>
</evidence>
<dbReference type="RefSeq" id="XP_024665753.1">
    <property type="nucleotide sequence ID" value="XM_024809985.1"/>
</dbReference>
<dbReference type="Proteomes" id="UP000238350">
    <property type="component" value="Unassembled WGS sequence"/>
</dbReference>
<comment type="catalytic activity">
    <reaction evidence="22">
        <text>ATP + H2O = ADP + phosphate + H(+)</text>
        <dbReference type="Rhea" id="RHEA:13065"/>
        <dbReference type="ChEBI" id="CHEBI:15377"/>
        <dbReference type="ChEBI" id="CHEBI:15378"/>
        <dbReference type="ChEBI" id="CHEBI:30616"/>
        <dbReference type="ChEBI" id="CHEBI:43474"/>
        <dbReference type="ChEBI" id="CHEBI:456216"/>
        <dbReference type="EC" id="5.6.2.3"/>
    </reaction>
</comment>
<dbReference type="STRING" id="45607.A0A2T0FLD7"/>
<dbReference type="EC" id="5.6.2.3" evidence="18"/>
<organism evidence="24 25">
    <name type="scientific">Wickerhamiella sorbophila</name>
    <dbReference type="NCBI Taxonomy" id="45607"/>
    <lineage>
        <taxon>Eukaryota</taxon>
        <taxon>Fungi</taxon>
        <taxon>Dikarya</taxon>
        <taxon>Ascomycota</taxon>
        <taxon>Saccharomycotina</taxon>
        <taxon>Dipodascomycetes</taxon>
        <taxon>Dipodascales</taxon>
        <taxon>Trichomonascaceae</taxon>
        <taxon>Wickerhamiella</taxon>
    </lineage>
</organism>
<comment type="caution">
    <text evidence="24">The sequence shown here is derived from an EMBL/GenBank/DDBJ whole genome shotgun (WGS) entry which is preliminary data.</text>
</comment>
<keyword evidence="11" id="KW-0408">Iron</keyword>
<comment type="function">
    <text evidence="21">ATP-dependent DNA helicase important for chromosome transmission and normal cell cycle progression in G(2)/M. May have a role in changing DNA topology to allow the loading of proteins involved in maintaining sister chromatid cohesion in the vicinity of the centromeres. Has a specific role in chromosome segregation during meiosis II.</text>
</comment>
<dbReference type="AlphaFoldDB" id="A0A2T0FLD7"/>
<protein>
    <recommendedName>
        <fullName evidence="5">ATP-dependent DNA helicase CHL1</fullName>
        <ecNumber evidence="18">5.6.2.3</ecNumber>
    </recommendedName>
    <alternativeName>
        <fullName evidence="4">ATP-dependent DNA helicase chl1</fullName>
    </alternativeName>
    <alternativeName>
        <fullName evidence="17">Chromosome loss protein 1</fullName>
    </alternativeName>
    <alternativeName>
        <fullName evidence="19 20">DNA 5'-3' helicase CHL1</fullName>
    </alternativeName>
</protein>
<reference evidence="24 25" key="1">
    <citation type="submission" date="2017-04" db="EMBL/GenBank/DDBJ databases">
        <title>Genome sequencing of [Candida] sorbophila.</title>
        <authorList>
            <person name="Ahn J.O."/>
        </authorList>
    </citation>
    <scope>NUCLEOTIDE SEQUENCE [LARGE SCALE GENOMIC DNA]</scope>
    <source>
        <strain evidence="24 25">DS02</strain>
    </source>
</reference>
<evidence type="ECO:0000256" key="20">
    <source>
        <dbReference type="ARBA" id="ARBA00045008"/>
    </source>
</evidence>
<evidence type="ECO:0000256" key="10">
    <source>
        <dbReference type="ARBA" id="ARBA00022840"/>
    </source>
</evidence>
<dbReference type="GO" id="GO:0016818">
    <property type="term" value="F:hydrolase activity, acting on acid anhydrides, in phosphorus-containing anhydrides"/>
    <property type="evidence" value="ECO:0007669"/>
    <property type="project" value="InterPro"/>
</dbReference>
<evidence type="ECO:0000256" key="11">
    <source>
        <dbReference type="ARBA" id="ARBA00023004"/>
    </source>
</evidence>
<dbReference type="PROSITE" id="PS51193">
    <property type="entry name" value="HELICASE_ATP_BIND_2"/>
    <property type="match status" value="1"/>
</dbReference>
<dbReference type="InterPro" id="IPR006555">
    <property type="entry name" value="ATP-dep_Helicase_C"/>
</dbReference>
<evidence type="ECO:0000259" key="23">
    <source>
        <dbReference type="PROSITE" id="PS51193"/>
    </source>
</evidence>
<keyword evidence="8" id="KW-0378">Hydrolase</keyword>
<keyword evidence="25" id="KW-1185">Reference proteome</keyword>
<dbReference type="SMART" id="SM00491">
    <property type="entry name" value="HELICc2"/>
    <property type="match status" value="1"/>
</dbReference>
<dbReference type="GO" id="GO:0005524">
    <property type="term" value="F:ATP binding"/>
    <property type="evidence" value="ECO:0007669"/>
    <property type="project" value="UniProtKB-KW"/>
</dbReference>
<evidence type="ECO:0000256" key="5">
    <source>
        <dbReference type="ARBA" id="ARBA00017386"/>
    </source>
</evidence>
<keyword evidence="13" id="KW-0238">DNA-binding</keyword>
<evidence type="ECO:0000256" key="2">
    <source>
        <dbReference type="ARBA" id="ARBA00004123"/>
    </source>
</evidence>
<feature type="domain" description="Helicase ATP-binding" evidence="23">
    <location>
        <begin position="11"/>
        <end position="394"/>
    </location>
</feature>
<proteinExistence type="inferred from homology"/>
<evidence type="ECO:0000256" key="13">
    <source>
        <dbReference type="ARBA" id="ARBA00023125"/>
    </source>
</evidence>
<dbReference type="InterPro" id="IPR014013">
    <property type="entry name" value="Helic_SF1/SF2_ATP-bd_DinG/Rad3"/>
</dbReference>
<keyword evidence="9 24" id="KW-0347">Helicase</keyword>
<dbReference type="GO" id="GO:0005634">
    <property type="term" value="C:nucleus"/>
    <property type="evidence" value="ECO:0007669"/>
    <property type="project" value="UniProtKB-SubCell"/>
</dbReference>
<accession>A0A2T0FLD7</accession>
<dbReference type="InterPro" id="IPR027417">
    <property type="entry name" value="P-loop_NTPase"/>
</dbReference>
<keyword evidence="14" id="KW-0413">Isomerase</keyword>
<evidence type="ECO:0000313" key="24">
    <source>
        <dbReference type="EMBL" id="PRT55808.1"/>
    </source>
</evidence>
<evidence type="ECO:0000256" key="3">
    <source>
        <dbReference type="ARBA" id="ARBA00008435"/>
    </source>
</evidence>
<comment type="cofactor">
    <cofactor evidence="1">
        <name>[4Fe-4S] cluster</name>
        <dbReference type="ChEBI" id="CHEBI:49883"/>
    </cofactor>
</comment>
<dbReference type="GO" id="GO:0043139">
    <property type="term" value="F:5'-3' DNA helicase activity"/>
    <property type="evidence" value="ECO:0007669"/>
    <property type="project" value="UniProtKB-EC"/>
</dbReference>
<evidence type="ECO:0000256" key="19">
    <source>
        <dbReference type="ARBA" id="ARBA00044998"/>
    </source>
</evidence>
<gene>
    <name evidence="24" type="ORF">B9G98_03428</name>
</gene>
<keyword evidence="7" id="KW-0547">Nucleotide-binding</keyword>
<evidence type="ECO:0000256" key="9">
    <source>
        <dbReference type="ARBA" id="ARBA00022806"/>
    </source>
</evidence>
<evidence type="ECO:0000256" key="12">
    <source>
        <dbReference type="ARBA" id="ARBA00023014"/>
    </source>
</evidence>
<name>A0A2T0FLD7_9ASCO</name>
<dbReference type="GO" id="GO:0034085">
    <property type="term" value="P:establishment of sister chromatid cohesion"/>
    <property type="evidence" value="ECO:0007669"/>
    <property type="project" value="TreeGrafter"/>
</dbReference>
<evidence type="ECO:0000256" key="14">
    <source>
        <dbReference type="ARBA" id="ARBA00023235"/>
    </source>
</evidence>
<dbReference type="FunFam" id="3.40.50.300:FF:001372">
    <property type="entry name" value="ATP-dependent DNA helicase chl1"/>
    <property type="match status" value="1"/>
</dbReference>
<dbReference type="SMART" id="SM00488">
    <property type="entry name" value="DEXDc2"/>
    <property type="match status" value="1"/>
</dbReference>
<evidence type="ECO:0000256" key="1">
    <source>
        <dbReference type="ARBA" id="ARBA00001966"/>
    </source>
</evidence>
<dbReference type="InterPro" id="IPR045028">
    <property type="entry name" value="DinG/Rad3-like"/>
</dbReference>
<keyword evidence="10" id="KW-0067">ATP-binding</keyword>
<dbReference type="GO" id="GO:0046872">
    <property type="term" value="F:metal ion binding"/>
    <property type="evidence" value="ECO:0007669"/>
    <property type="project" value="UniProtKB-KW"/>
</dbReference>